<comment type="similarity">
    <text evidence="1 3">Belongs to the ETS family.</text>
</comment>
<dbReference type="PROSITE" id="PS51507">
    <property type="entry name" value="IRF_2"/>
    <property type="match status" value="1"/>
</dbReference>
<keyword evidence="3" id="KW-0539">Nucleus</keyword>
<evidence type="ECO:0000259" key="5">
    <source>
        <dbReference type="PROSITE" id="PS51507"/>
    </source>
</evidence>
<dbReference type="Proteomes" id="UP000663832">
    <property type="component" value="Unassembled WGS sequence"/>
</dbReference>
<dbReference type="InterPro" id="IPR046328">
    <property type="entry name" value="ETS_fam"/>
</dbReference>
<proteinExistence type="inferred from homology"/>
<dbReference type="GO" id="GO:0005634">
    <property type="term" value="C:nucleus"/>
    <property type="evidence" value="ECO:0007669"/>
    <property type="project" value="UniProtKB-SubCell"/>
</dbReference>
<evidence type="ECO:0000313" key="6">
    <source>
        <dbReference type="EMBL" id="CAF1276818.1"/>
    </source>
</evidence>
<dbReference type="SUPFAM" id="SSF46785">
    <property type="entry name" value="Winged helix' DNA-binding domain"/>
    <property type="match status" value="1"/>
</dbReference>
<dbReference type="EMBL" id="CAJNOI010000431">
    <property type="protein sequence ID" value="CAF1276818.1"/>
    <property type="molecule type" value="Genomic_DNA"/>
</dbReference>
<feature type="domain" description="ETS" evidence="4">
    <location>
        <begin position="58"/>
        <end position="141"/>
    </location>
</feature>
<dbReference type="PROSITE" id="PS50061">
    <property type="entry name" value="ETS_DOMAIN_3"/>
    <property type="match status" value="1"/>
</dbReference>
<dbReference type="Proteomes" id="UP000663877">
    <property type="component" value="Unassembled WGS sequence"/>
</dbReference>
<sequence length="144" mass="17209">MLDDQIDDTSSTGFPDSLEALFKYIDALPSYPINFDDISFVSNEWLITDELTKKIRPPKLYEFLRLLLDNLFYISYASWLNKDEGLFKIHKPLEVAELWAKVRGRCTNNNIDYDKFSRSIRYYYEENIMIPTRTKYTYRFANNK</sequence>
<dbReference type="SMART" id="SM00413">
    <property type="entry name" value="ETS"/>
    <property type="match status" value="1"/>
</dbReference>
<organism evidence="7 8">
    <name type="scientific">Adineta steineri</name>
    <dbReference type="NCBI Taxonomy" id="433720"/>
    <lineage>
        <taxon>Eukaryota</taxon>
        <taxon>Metazoa</taxon>
        <taxon>Spiralia</taxon>
        <taxon>Gnathifera</taxon>
        <taxon>Rotifera</taxon>
        <taxon>Eurotatoria</taxon>
        <taxon>Bdelloidea</taxon>
        <taxon>Adinetida</taxon>
        <taxon>Adinetidae</taxon>
        <taxon>Adineta</taxon>
    </lineage>
</organism>
<dbReference type="GO" id="GO:0000976">
    <property type="term" value="F:transcription cis-regulatory region binding"/>
    <property type="evidence" value="ECO:0007669"/>
    <property type="project" value="InterPro"/>
</dbReference>
<evidence type="ECO:0000256" key="3">
    <source>
        <dbReference type="RuleBase" id="RU004019"/>
    </source>
</evidence>
<dbReference type="Gene3D" id="1.10.10.10">
    <property type="entry name" value="Winged helix-like DNA-binding domain superfamily/Winged helix DNA-binding domain"/>
    <property type="match status" value="1"/>
</dbReference>
<dbReference type="PRINTS" id="PR00454">
    <property type="entry name" value="ETSDOMAIN"/>
</dbReference>
<reference evidence="7" key="1">
    <citation type="submission" date="2021-02" db="EMBL/GenBank/DDBJ databases">
        <authorList>
            <person name="Nowell W R."/>
        </authorList>
    </citation>
    <scope>NUCLEOTIDE SEQUENCE</scope>
</reference>
<dbReference type="GO" id="GO:0030154">
    <property type="term" value="P:cell differentiation"/>
    <property type="evidence" value="ECO:0007669"/>
    <property type="project" value="TreeGrafter"/>
</dbReference>
<comment type="subcellular location">
    <subcellularLocation>
        <location evidence="3">Nucleus</location>
    </subcellularLocation>
</comment>
<dbReference type="GO" id="GO:0000981">
    <property type="term" value="F:DNA-binding transcription factor activity, RNA polymerase II-specific"/>
    <property type="evidence" value="ECO:0007669"/>
    <property type="project" value="TreeGrafter"/>
</dbReference>
<dbReference type="EMBL" id="CAJNOM010000780">
    <property type="protein sequence ID" value="CAF1561077.1"/>
    <property type="molecule type" value="Genomic_DNA"/>
</dbReference>
<gene>
    <name evidence="6" type="ORF">BJG266_LOCUS30976</name>
    <name evidence="7" type="ORF">QVE165_LOCUS47900</name>
</gene>
<dbReference type="InterPro" id="IPR000418">
    <property type="entry name" value="Ets_dom"/>
</dbReference>
<dbReference type="InterPro" id="IPR036390">
    <property type="entry name" value="WH_DNA-bd_sf"/>
</dbReference>
<evidence type="ECO:0000256" key="2">
    <source>
        <dbReference type="ARBA" id="ARBA00023125"/>
    </source>
</evidence>
<name>A0A815XSK0_9BILA</name>
<comment type="caution">
    <text evidence="7">The sequence shown here is derived from an EMBL/GenBank/DDBJ whole genome shotgun (WGS) entry which is preliminary data.</text>
</comment>
<feature type="domain" description="IRF tryptophan pentad repeat" evidence="5">
    <location>
        <begin position="57"/>
        <end position="144"/>
    </location>
</feature>
<dbReference type="AlphaFoldDB" id="A0A815XSK0"/>
<dbReference type="InterPro" id="IPR036388">
    <property type="entry name" value="WH-like_DNA-bd_sf"/>
</dbReference>
<evidence type="ECO:0000313" key="7">
    <source>
        <dbReference type="EMBL" id="CAF1561077.1"/>
    </source>
</evidence>
<keyword evidence="8" id="KW-1185">Reference proteome</keyword>
<accession>A0A815XSK0</accession>
<dbReference type="PANTHER" id="PTHR11849">
    <property type="entry name" value="ETS"/>
    <property type="match status" value="1"/>
</dbReference>
<dbReference type="OrthoDB" id="5975550at2759"/>
<dbReference type="InterPro" id="IPR001346">
    <property type="entry name" value="Interferon_reg_fact_DNA-bd_dom"/>
</dbReference>
<dbReference type="Pfam" id="PF00178">
    <property type="entry name" value="Ets"/>
    <property type="match status" value="1"/>
</dbReference>
<evidence type="ECO:0000256" key="1">
    <source>
        <dbReference type="ARBA" id="ARBA00005562"/>
    </source>
</evidence>
<evidence type="ECO:0000313" key="8">
    <source>
        <dbReference type="Proteomes" id="UP000663832"/>
    </source>
</evidence>
<evidence type="ECO:0000259" key="4">
    <source>
        <dbReference type="PROSITE" id="PS50061"/>
    </source>
</evidence>
<keyword evidence="2 3" id="KW-0238">DNA-binding</keyword>
<protein>
    <submittedName>
        <fullName evidence="7">Uncharacterized protein</fullName>
    </submittedName>
</protein>